<reference evidence="7" key="2">
    <citation type="submission" date="2016-03" db="EMBL/GenBank/DDBJ databases">
        <authorList>
            <person name="Ploux O."/>
        </authorList>
    </citation>
    <scope>NUCLEOTIDE SEQUENCE [LARGE SCALE GENOMIC DNA]</scope>
    <source>
        <strain evidence="7">BS258</strain>
    </source>
</reference>
<evidence type="ECO:0000256" key="1">
    <source>
        <dbReference type="ARBA" id="ARBA00022490"/>
    </source>
</evidence>
<evidence type="ECO:0000256" key="3">
    <source>
        <dbReference type="HAMAP-Rule" id="MF_00088"/>
    </source>
</evidence>
<sequence>MLPDSLEHLVRGIVDHPDDVSVRSRSSQRGTTLEVRVHPEDLGRVIGRAGRTAKALRTVMNSLAGRESVRVDLIEA</sequence>
<dbReference type="EMBL" id="JTJZ01000020">
    <property type="protein sequence ID" value="KHS52058.1"/>
    <property type="molecule type" value="Genomic_DNA"/>
</dbReference>
<dbReference type="CDD" id="cd22533">
    <property type="entry name" value="KH-II_YlqC-like"/>
    <property type="match status" value="1"/>
</dbReference>
<accession>A0A0B9ARS1</accession>
<organism evidence="5 6">
    <name type="scientific">Brevibacterium linens</name>
    <dbReference type="NCBI Taxonomy" id="1703"/>
    <lineage>
        <taxon>Bacteria</taxon>
        <taxon>Bacillati</taxon>
        <taxon>Actinomycetota</taxon>
        <taxon>Actinomycetes</taxon>
        <taxon>Micrococcales</taxon>
        <taxon>Brevibacteriaceae</taxon>
        <taxon>Brevibacterium</taxon>
    </lineage>
</organism>
<comment type="subcellular location">
    <subcellularLocation>
        <location evidence="3">Cytoplasm</location>
    </subcellularLocation>
</comment>
<dbReference type="KEGG" id="bly:A2T55_11890"/>
<accession>A0A142NQV9</accession>
<dbReference type="Proteomes" id="UP000075950">
    <property type="component" value="Chromosome"/>
</dbReference>
<dbReference type="InterPro" id="IPR009019">
    <property type="entry name" value="KH_sf_prok-type"/>
</dbReference>
<keyword evidence="1 3" id="KW-0963">Cytoplasm</keyword>
<dbReference type="PANTHER" id="PTHR34654">
    <property type="entry name" value="UPF0109 PROTEIN SCO5592"/>
    <property type="match status" value="1"/>
</dbReference>
<dbReference type="GO" id="GO:0005737">
    <property type="term" value="C:cytoplasm"/>
    <property type="evidence" value="ECO:0007669"/>
    <property type="project" value="UniProtKB-SubCell"/>
</dbReference>
<dbReference type="EMBL" id="CP014869">
    <property type="protein sequence ID" value="AMT94391.1"/>
    <property type="molecule type" value="Genomic_DNA"/>
</dbReference>
<evidence type="ECO:0000256" key="2">
    <source>
        <dbReference type="ARBA" id="ARBA00022884"/>
    </source>
</evidence>
<keyword evidence="2 3" id="KW-0694">RNA-binding</keyword>
<dbReference type="InterPro" id="IPR015946">
    <property type="entry name" value="KH_dom-like_a/b"/>
</dbReference>
<proteinExistence type="inferred from homology"/>
<comment type="similarity">
    <text evidence="3">Belongs to the KhpA RNA-binding protein family.</text>
</comment>
<dbReference type="GO" id="GO:0003723">
    <property type="term" value="F:RNA binding"/>
    <property type="evidence" value="ECO:0007669"/>
    <property type="project" value="UniProtKB-UniRule"/>
</dbReference>
<dbReference type="NCBIfam" id="NF002761">
    <property type="entry name" value="PRK02821.1"/>
    <property type="match status" value="1"/>
</dbReference>
<dbReference type="OrthoDB" id="9812389at2"/>
<protein>
    <recommendedName>
        <fullName evidence="3">RNA-binding protein KhpA</fullName>
    </recommendedName>
    <alternativeName>
        <fullName evidence="3">KH-domain protein A</fullName>
    </alternativeName>
</protein>
<evidence type="ECO:0000313" key="5">
    <source>
        <dbReference type="EMBL" id="KHS52058.1"/>
    </source>
</evidence>
<name>A0A0B9ARS1_BRELN</name>
<dbReference type="PATRIC" id="fig|1703.6.peg.2513"/>
<dbReference type="RefSeq" id="WP_039210974.1">
    <property type="nucleotide sequence ID" value="NZ_CP014869.1"/>
</dbReference>
<dbReference type="Gene3D" id="3.30.300.20">
    <property type="match status" value="1"/>
</dbReference>
<dbReference type="InterPro" id="IPR020627">
    <property type="entry name" value="KhpA"/>
</dbReference>
<dbReference type="AlphaFoldDB" id="A0A0B9ARS1"/>
<dbReference type="PROSITE" id="PS50084">
    <property type="entry name" value="KH_TYPE_1"/>
    <property type="match status" value="1"/>
</dbReference>
<dbReference type="Proteomes" id="UP000031488">
    <property type="component" value="Unassembled WGS sequence"/>
</dbReference>
<reference evidence="5 6" key="1">
    <citation type="submission" date="2014-11" db="EMBL/GenBank/DDBJ databases">
        <title>Draft Genome Sequence of Brevibacterium linens AE038-8.</title>
        <authorList>
            <person name="Maizel D."/>
            <person name="Utturkar S.M."/>
            <person name="Brown S.D."/>
            <person name="Ferrero M."/>
            <person name="Rosen B.P."/>
        </authorList>
    </citation>
    <scope>NUCLEOTIDE SEQUENCE [LARGE SCALE GENOMIC DNA]</scope>
    <source>
        <strain evidence="5 6">AE038-8</strain>
    </source>
</reference>
<dbReference type="Pfam" id="PF13083">
    <property type="entry name" value="KH_KhpA-B"/>
    <property type="match status" value="1"/>
</dbReference>
<dbReference type="HAMAP" id="MF_00088">
    <property type="entry name" value="KhpA"/>
    <property type="match status" value="1"/>
</dbReference>
<evidence type="ECO:0000313" key="6">
    <source>
        <dbReference type="Proteomes" id="UP000031488"/>
    </source>
</evidence>
<keyword evidence="6" id="KW-1185">Reference proteome</keyword>
<evidence type="ECO:0000313" key="4">
    <source>
        <dbReference type="EMBL" id="AMT94391.1"/>
    </source>
</evidence>
<dbReference type="PANTHER" id="PTHR34654:SF1">
    <property type="entry name" value="RNA-BINDING PROTEIN KHPA"/>
    <property type="match status" value="1"/>
</dbReference>
<comment type="function">
    <text evidence="3">A probable RNA-binding protein.</text>
</comment>
<gene>
    <name evidence="3" type="primary">khpA</name>
    <name evidence="4" type="ORF">A2T55_11890</name>
    <name evidence="5" type="ORF">AE0388_2608</name>
</gene>
<reference evidence="4" key="3">
    <citation type="submission" date="2016-03" db="EMBL/GenBank/DDBJ databases">
        <authorList>
            <person name="Zhu Y."/>
            <person name="Sun C."/>
        </authorList>
    </citation>
    <scope>NUCLEOTIDE SEQUENCE</scope>
    <source>
        <strain evidence="4">BS258</strain>
    </source>
</reference>
<evidence type="ECO:0000313" key="7">
    <source>
        <dbReference type="Proteomes" id="UP000075950"/>
    </source>
</evidence>
<dbReference type="SUPFAM" id="SSF54814">
    <property type="entry name" value="Prokaryotic type KH domain (KH-domain type II)"/>
    <property type="match status" value="1"/>
</dbReference>
<dbReference type="STRING" id="1703.BLSMQ_2584"/>